<dbReference type="EMBL" id="SDWJ01000002">
    <property type="protein sequence ID" value="MVZ98732.1"/>
    <property type="molecule type" value="Genomic_DNA"/>
</dbReference>
<organism evidence="3 4">
    <name type="scientific">Sphingorhabdus profundilacus</name>
    <dbReference type="NCBI Taxonomy" id="2509718"/>
    <lineage>
        <taxon>Bacteria</taxon>
        <taxon>Pseudomonadati</taxon>
        <taxon>Pseudomonadota</taxon>
        <taxon>Alphaproteobacteria</taxon>
        <taxon>Sphingomonadales</taxon>
        <taxon>Sphingomonadaceae</taxon>
        <taxon>Sphingorhabdus</taxon>
    </lineage>
</organism>
<protein>
    <submittedName>
        <fullName evidence="3">Type II toxin-antitoxin system ParD family antitoxin</fullName>
    </submittedName>
</protein>
<dbReference type="SUPFAM" id="SSF47598">
    <property type="entry name" value="Ribbon-helix-helix"/>
    <property type="match status" value="1"/>
</dbReference>
<dbReference type="NCBIfam" id="TIGR02606">
    <property type="entry name" value="antidote_CC2985"/>
    <property type="match status" value="1"/>
</dbReference>
<dbReference type="PANTHER" id="PTHR36582:SF2">
    <property type="entry name" value="ANTITOXIN PARD"/>
    <property type="match status" value="1"/>
</dbReference>
<name>A0A6I4LZ62_9SPHN</name>
<dbReference type="Proteomes" id="UP000471147">
    <property type="component" value="Unassembled WGS sequence"/>
</dbReference>
<accession>A0A6I4LZ62</accession>
<comment type="similarity">
    <text evidence="1">Belongs to the ParD antitoxin family.</text>
</comment>
<dbReference type="InterPro" id="IPR038296">
    <property type="entry name" value="ParD_sf"/>
</dbReference>
<evidence type="ECO:0000313" key="3">
    <source>
        <dbReference type="EMBL" id="MVZ98732.1"/>
    </source>
</evidence>
<evidence type="ECO:0000256" key="1">
    <source>
        <dbReference type="ARBA" id="ARBA00008580"/>
    </source>
</evidence>
<dbReference type="OrthoDB" id="9811310at2"/>
<evidence type="ECO:0000313" key="4">
    <source>
        <dbReference type="Proteomes" id="UP000471147"/>
    </source>
</evidence>
<sequence length="83" mass="9222">MAQLNLSIPPALKDWVDSRVLEGRYSSASDYVRDLVRRDQEAAMDDSAWLRGLVAEGLASGVIEKEPEVVLREIMAEHPARGD</sequence>
<dbReference type="GO" id="GO:0006355">
    <property type="term" value="P:regulation of DNA-templated transcription"/>
    <property type="evidence" value="ECO:0007669"/>
    <property type="project" value="InterPro"/>
</dbReference>
<dbReference type="PANTHER" id="PTHR36582">
    <property type="entry name" value="ANTITOXIN PARD"/>
    <property type="match status" value="1"/>
</dbReference>
<dbReference type="InterPro" id="IPR022789">
    <property type="entry name" value="ParD"/>
</dbReference>
<keyword evidence="2" id="KW-1277">Toxin-antitoxin system</keyword>
<dbReference type="Pfam" id="PF03693">
    <property type="entry name" value="ParD_antitoxin"/>
    <property type="match status" value="1"/>
</dbReference>
<keyword evidence="4" id="KW-1185">Reference proteome</keyword>
<gene>
    <name evidence="3" type="ORF">EUU23_13645</name>
</gene>
<evidence type="ECO:0000256" key="2">
    <source>
        <dbReference type="ARBA" id="ARBA00022649"/>
    </source>
</evidence>
<dbReference type="CDD" id="cd22231">
    <property type="entry name" value="RHH_NikR_HicB-like"/>
    <property type="match status" value="1"/>
</dbReference>
<dbReference type="Gene3D" id="6.10.10.120">
    <property type="entry name" value="Antitoxin ParD1-like"/>
    <property type="match status" value="1"/>
</dbReference>
<proteinExistence type="inferred from homology"/>
<dbReference type="InterPro" id="IPR010985">
    <property type="entry name" value="Ribbon_hlx_hlx"/>
</dbReference>
<comment type="caution">
    <text evidence="3">The sequence shown here is derived from an EMBL/GenBank/DDBJ whole genome shotgun (WGS) entry which is preliminary data.</text>
</comment>
<dbReference type="AlphaFoldDB" id="A0A6I4LZ62"/>
<reference evidence="3 4" key="1">
    <citation type="submission" date="2019-01" db="EMBL/GenBank/DDBJ databases">
        <title>Sphingorhabdus lacus sp.nov., isolated from an oligotrophic freshwater lake.</title>
        <authorList>
            <person name="Park M."/>
        </authorList>
    </citation>
    <scope>NUCLEOTIDE SEQUENCE [LARGE SCALE GENOMIC DNA]</scope>
    <source>
        <strain evidence="3 4">IMCC26285</strain>
    </source>
</reference>